<dbReference type="PANTHER" id="PTHR35191">
    <property type="entry name" value="PROPHAGE SIDE TAIL FIBER PROTEIN HOMOLOG STFQ-RELATED"/>
    <property type="match status" value="1"/>
</dbReference>
<dbReference type="HOGENOM" id="CLU_395271_0_0_6"/>
<protein>
    <submittedName>
        <fullName evidence="3">Phage-related tail fibre protein-like protein</fullName>
    </submittedName>
</protein>
<dbReference type="InterPro" id="IPR022225">
    <property type="entry name" value="Phage_tail_fibre_N"/>
</dbReference>
<organism evidence="3 4">
    <name type="scientific">Pectobacterium carotovorum subsp. carotovorum (strain PC1)</name>
    <dbReference type="NCBI Taxonomy" id="561230"/>
    <lineage>
        <taxon>Bacteria</taxon>
        <taxon>Pseudomonadati</taxon>
        <taxon>Pseudomonadota</taxon>
        <taxon>Gammaproteobacteria</taxon>
        <taxon>Enterobacterales</taxon>
        <taxon>Pectobacteriaceae</taxon>
        <taxon>Pectobacterium</taxon>
    </lineage>
</organism>
<reference evidence="3 4" key="1">
    <citation type="submission" date="2009-07" db="EMBL/GenBank/DDBJ databases">
        <title>Complete sequence of Pectobacterium carotovorum subsp. carotovorum PC1.</title>
        <authorList>
            <consortium name="US DOE Joint Genome Institute"/>
            <person name="Lucas S."/>
            <person name="Copeland A."/>
            <person name="Lapidus A."/>
            <person name="Glavina del Rio T."/>
            <person name="Tice H."/>
            <person name="Bruce D."/>
            <person name="Goodwin L."/>
            <person name="Pitluck S."/>
            <person name="Munk A.C."/>
            <person name="Brettin T."/>
            <person name="Detter J.C."/>
            <person name="Han C."/>
            <person name="Tapia R."/>
            <person name="Larimer F."/>
            <person name="Land M."/>
            <person name="Hauser L."/>
            <person name="Kyrpides N."/>
            <person name="Mikhailova N."/>
            <person name="Balakrishnan V."/>
            <person name="Glasner J."/>
            <person name="Perna N.T."/>
        </authorList>
    </citation>
    <scope>NUCLEOTIDE SEQUENCE [LARGE SCALE GENOMIC DNA]</scope>
    <source>
        <strain evidence="3 4">PC1</strain>
    </source>
</reference>
<evidence type="ECO:0000256" key="1">
    <source>
        <dbReference type="SAM" id="MobiDB-lite"/>
    </source>
</evidence>
<evidence type="ECO:0000313" key="4">
    <source>
        <dbReference type="Proteomes" id="UP000002736"/>
    </source>
</evidence>
<dbReference type="KEGG" id="pct:PC1_3191"/>
<evidence type="ECO:0000259" key="2">
    <source>
        <dbReference type="Pfam" id="PF12571"/>
    </source>
</evidence>
<dbReference type="InterPro" id="IPR051934">
    <property type="entry name" value="Phage_Tail_Fiber_Structural"/>
</dbReference>
<dbReference type="PANTHER" id="PTHR35191:SF1">
    <property type="entry name" value="PROPHAGE SIDE TAIL FIBER PROTEIN HOMOLOG STFQ-RELATED"/>
    <property type="match status" value="1"/>
</dbReference>
<dbReference type="eggNOG" id="COG5301">
    <property type="taxonomic scope" value="Bacteria"/>
</dbReference>
<feature type="domain" description="Phage tail fibre protein N-terminal" evidence="2">
    <location>
        <begin position="1"/>
        <end position="149"/>
    </location>
</feature>
<accession>C6DCN9</accession>
<dbReference type="STRING" id="561230.PC1_3191"/>
<gene>
    <name evidence="3" type="ordered locus">PC1_3191</name>
</gene>
<sequence>MSATYFALLTNIGAAKLANATTLGSSLNITRMAVGDGGGSLPVPNPAQTTLINEKRRAALNTLSVDPKNPSQIIAEQVIPENEGGFWIREIGLFDDDGNLIAVANCPETYKPQLQEGSGRIQTVRMILIVSSTDAVTLKIDPAVVLATRSYVDNAVIEVKAYADNLMRLHLAAADPHPQYAPKASPALTGKPTAPTAAQASNDTQLATTAFVKAAIAALVNGSPGALDTLQELAAALGNDPAFSTTVLNAITDVTNKQNAHTSAADPHPQYAPKANPALTGKPTAPTATQASNDTQLATTAFVKAAISALVNGAPGALDTLQALAAALGNDPDFSTTVLNAIVDVTNKQHAHASAVDPHTQYAPKASPALTGKPTAPTATQASNDTQLATTAFVKAAISALVNGSPGALDTLQELAAALGNDPDFSTTIVNALSGKLAKDQNGADILNKKQFARNASLPYLGSGWVNFGGSSGAWTTAQFIDFLDEIGAFQHLYFVCAGSWSYAVNRKITDTGCGHIELAGAVVEVFSDRFHCRTIRITTPTTSSDTEAIPGTFIYIDNGADSAPGWRREYNSKTLRAADITALGVPLRDDKQMCRAWVRFNENGEINDAYNVQSVIKNSTGDFTIRFKTPMKNENYAFTYNVGGRGDSMNMCSGASQLPTVDALRVISVSATGIGKGGDFRLLDFPVNSVAIFGGV</sequence>
<dbReference type="EMBL" id="CP001657">
    <property type="protein sequence ID" value="ACT14214.1"/>
    <property type="molecule type" value="Genomic_DNA"/>
</dbReference>
<proteinExistence type="predicted"/>
<dbReference type="AlphaFoldDB" id="C6DCN9"/>
<feature type="region of interest" description="Disordered" evidence="1">
    <location>
        <begin position="259"/>
        <end position="291"/>
    </location>
</feature>
<name>C6DCN9_PECCP</name>
<dbReference type="Pfam" id="PF12571">
    <property type="entry name" value="Phage_tail_fib"/>
    <property type="match status" value="1"/>
</dbReference>
<dbReference type="Proteomes" id="UP000002736">
    <property type="component" value="Chromosome"/>
</dbReference>
<dbReference type="RefSeq" id="WP_015841353.1">
    <property type="nucleotide sequence ID" value="NC_012917.1"/>
</dbReference>
<evidence type="ECO:0000313" key="3">
    <source>
        <dbReference type="EMBL" id="ACT14214.1"/>
    </source>
</evidence>